<name>A0ABQ7Z1K8_BRANA</name>
<proteinExistence type="predicted"/>
<sequence length="113" mass="12902">MEWVVAAIAYLHTAFPRIIILDINATNVSLDKNGNANFGILMLVLLTGRRPFLVGSNGRWDDPIHLLEYVKDLREKGEPVEFGALRCCEERNEDRPKMILVAKEIKLIETRII</sequence>
<evidence type="ECO:0000313" key="2">
    <source>
        <dbReference type="Proteomes" id="UP000824890"/>
    </source>
</evidence>
<evidence type="ECO:0000313" key="1">
    <source>
        <dbReference type="EMBL" id="KAH0874041.1"/>
    </source>
</evidence>
<reference evidence="1 2" key="1">
    <citation type="submission" date="2021-05" db="EMBL/GenBank/DDBJ databases">
        <title>Genome Assembly of Synthetic Allotetraploid Brassica napus Reveals Homoeologous Exchanges between Subgenomes.</title>
        <authorList>
            <person name="Davis J.T."/>
        </authorList>
    </citation>
    <scope>NUCLEOTIDE SEQUENCE [LARGE SCALE GENOMIC DNA]</scope>
    <source>
        <strain evidence="2">cv. Da-Ae</strain>
        <tissue evidence="1">Seedling</tissue>
    </source>
</reference>
<protein>
    <recommendedName>
        <fullName evidence="3">Protein kinase domain-containing protein</fullName>
    </recommendedName>
</protein>
<gene>
    <name evidence="1" type="ORF">HID58_071403</name>
</gene>
<dbReference type="InterPro" id="IPR011009">
    <property type="entry name" value="Kinase-like_dom_sf"/>
</dbReference>
<dbReference type="Gene3D" id="1.10.510.10">
    <property type="entry name" value="Transferase(Phosphotransferase) domain 1"/>
    <property type="match status" value="1"/>
</dbReference>
<dbReference type="Proteomes" id="UP000824890">
    <property type="component" value="Unassembled WGS sequence"/>
</dbReference>
<evidence type="ECO:0008006" key="3">
    <source>
        <dbReference type="Google" id="ProtNLM"/>
    </source>
</evidence>
<dbReference type="SUPFAM" id="SSF56112">
    <property type="entry name" value="Protein kinase-like (PK-like)"/>
    <property type="match status" value="1"/>
</dbReference>
<comment type="caution">
    <text evidence="1">The sequence shown here is derived from an EMBL/GenBank/DDBJ whole genome shotgun (WGS) entry which is preliminary data.</text>
</comment>
<organism evidence="1 2">
    <name type="scientific">Brassica napus</name>
    <name type="common">Rape</name>
    <dbReference type="NCBI Taxonomy" id="3708"/>
    <lineage>
        <taxon>Eukaryota</taxon>
        <taxon>Viridiplantae</taxon>
        <taxon>Streptophyta</taxon>
        <taxon>Embryophyta</taxon>
        <taxon>Tracheophyta</taxon>
        <taxon>Spermatophyta</taxon>
        <taxon>Magnoliopsida</taxon>
        <taxon>eudicotyledons</taxon>
        <taxon>Gunneridae</taxon>
        <taxon>Pentapetalae</taxon>
        <taxon>rosids</taxon>
        <taxon>malvids</taxon>
        <taxon>Brassicales</taxon>
        <taxon>Brassicaceae</taxon>
        <taxon>Brassiceae</taxon>
        <taxon>Brassica</taxon>
    </lineage>
</organism>
<accession>A0ABQ7Z1K8</accession>
<keyword evidence="2" id="KW-1185">Reference proteome</keyword>
<dbReference type="EMBL" id="JAGKQM010000016">
    <property type="protein sequence ID" value="KAH0874041.1"/>
    <property type="molecule type" value="Genomic_DNA"/>
</dbReference>